<proteinExistence type="predicted"/>
<evidence type="ECO:0000313" key="2">
    <source>
        <dbReference type="Proteomes" id="UP001501116"/>
    </source>
</evidence>
<comment type="caution">
    <text evidence="1">The sequence shown here is derived from an EMBL/GenBank/DDBJ whole genome shotgun (WGS) entry which is preliminary data.</text>
</comment>
<sequence>MLYRFGGEVFTPCGNRRETVCPACSDRYAADAFHVVRAGLVGGDKGIPVTVSARPRAFVTVTAPSFGPVHSQPGRSARGRRIPCRCRQHHHDADPRLGSPLDPDSYDYTGSVLWQAHAGVLWQRFTVHLRRELAKHAGIRVRDFSQHARLSYGKVAEFQRRGLVHFHAILRIDGREGPTDPPPSWADDDLLDRAVRAAAATVAVTTTRPDGTPLLLTWGDQLDIRRIHHRGAAEVEDPNGQISEQRLAAYIAKYATKGTGARDTPDRPVRSPRHIDHLHVSDHHRHMIHTAWQLGDHHNYAHLNLRRWAHMLGFRGHFLTKSRRYSTTFTAIRGERRTYRLEQTLNRIGLAEHGDTITVINDWRFVSAGYRDDAEHELATAIAQRLCQQRRQNRRNE</sequence>
<name>A0ABP5E8M3_9PSEU</name>
<evidence type="ECO:0000313" key="1">
    <source>
        <dbReference type="EMBL" id="GAA1993512.1"/>
    </source>
</evidence>
<dbReference type="Proteomes" id="UP001501116">
    <property type="component" value="Unassembled WGS sequence"/>
</dbReference>
<dbReference type="Pfam" id="PF20199">
    <property type="entry name" value="RepSA"/>
    <property type="match status" value="1"/>
</dbReference>
<dbReference type="InterPro" id="IPR046828">
    <property type="entry name" value="RepSA"/>
</dbReference>
<reference evidence="2" key="1">
    <citation type="journal article" date="2019" name="Int. J. Syst. Evol. Microbiol.">
        <title>The Global Catalogue of Microorganisms (GCM) 10K type strain sequencing project: providing services to taxonomists for standard genome sequencing and annotation.</title>
        <authorList>
            <consortium name="The Broad Institute Genomics Platform"/>
            <consortium name="The Broad Institute Genome Sequencing Center for Infectious Disease"/>
            <person name="Wu L."/>
            <person name="Ma J."/>
        </authorList>
    </citation>
    <scope>NUCLEOTIDE SEQUENCE [LARGE SCALE GENOMIC DNA]</scope>
    <source>
        <strain evidence="2">JCM 14545</strain>
    </source>
</reference>
<protein>
    <submittedName>
        <fullName evidence="1">Replication initiator protein RepSA</fullName>
    </submittedName>
</protein>
<dbReference type="EMBL" id="BAAANN010000072">
    <property type="protein sequence ID" value="GAA1993512.1"/>
    <property type="molecule type" value="Genomic_DNA"/>
</dbReference>
<gene>
    <name evidence="1" type="primary">repSA</name>
    <name evidence="1" type="ORF">GCM10009754_86020</name>
</gene>
<keyword evidence="2" id="KW-1185">Reference proteome</keyword>
<organism evidence="1 2">
    <name type="scientific">Amycolatopsis minnesotensis</name>
    <dbReference type="NCBI Taxonomy" id="337894"/>
    <lineage>
        <taxon>Bacteria</taxon>
        <taxon>Bacillati</taxon>
        <taxon>Actinomycetota</taxon>
        <taxon>Actinomycetes</taxon>
        <taxon>Pseudonocardiales</taxon>
        <taxon>Pseudonocardiaceae</taxon>
        <taxon>Amycolatopsis</taxon>
    </lineage>
</organism>
<accession>A0ABP5E8M3</accession>